<accession>A0A1G6BNR6</accession>
<dbReference type="Proteomes" id="UP000199071">
    <property type="component" value="Unassembled WGS sequence"/>
</dbReference>
<dbReference type="SMART" id="SM00822">
    <property type="entry name" value="PKS_KR"/>
    <property type="match status" value="1"/>
</dbReference>
<dbReference type="PANTHER" id="PTHR43008">
    <property type="entry name" value="BENZIL REDUCTASE"/>
    <property type="match status" value="1"/>
</dbReference>
<dbReference type="SUPFAM" id="SSF51735">
    <property type="entry name" value="NAD(P)-binding Rossmann-fold domains"/>
    <property type="match status" value="1"/>
</dbReference>
<gene>
    <name evidence="4" type="ORF">SAMN02982931_01672</name>
</gene>
<evidence type="ECO:0000259" key="3">
    <source>
        <dbReference type="SMART" id="SM00822"/>
    </source>
</evidence>
<dbReference type="GO" id="GO:0050664">
    <property type="term" value="F:oxidoreductase activity, acting on NAD(P)H, oxygen as acceptor"/>
    <property type="evidence" value="ECO:0007669"/>
    <property type="project" value="TreeGrafter"/>
</dbReference>
<dbReference type="OrthoDB" id="9785826at2"/>
<dbReference type="PROSITE" id="PS00061">
    <property type="entry name" value="ADH_SHORT"/>
    <property type="match status" value="1"/>
</dbReference>
<sequence length="262" mass="26367">MSTLSATALAGRTVIVTGAARGIGAGIAQAILEAGGNVVLLDLDGAAAESTANRLDPEGGRALGLAADVTDAASLEAATAATIDRFGGLAGWVNNAGIVRMGPAADITPENWELELRVNAGGVMRGAQAAFRAFGGKGGAIVNIASNAGKVGFPNMAAYNASKAAVINLTRSLASEWAAHKINVNAVCPGSVATPMLREVAAELERDGVGDAATLFAGMVPGQLKRHVEPLEVGRVVAFLLTDAATIIRGQAINVDAGETPY</sequence>
<dbReference type="InterPro" id="IPR020904">
    <property type="entry name" value="Sc_DH/Rdtase_CS"/>
</dbReference>
<keyword evidence="2" id="KW-0560">Oxidoreductase</keyword>
<proteinExistence type="inferred from homology"/>
<dbReference type="STRING" id="665467.SAMN02982931_01672"/>
<dbReference type="Gene3D" id="3.40.50.720">
    <property type="entry name" value="NAD(P)-binding Rossmann-like Domain"/>
    <property type="match status" value="1"/>
</dbReference>
<dbReference type="EMBL" id="FMXQ01000003">
    <property type="protein sequence ID" value="SDB22302.1"/>
    <property type="molecule type" value="Genomic_DNA"/>
</dbReference>
<keyword evidence="5" id="KW-1185">Reference proteome</keyword>
<dbReference type="PRINTS" id="PR00080">
    <property type="entry name" value="SDRFAMILY"/>
</dbReference>
<name>A0A1G6BNR6_9HYPH</name>
<dbReference type="AlphaFoldDB" id="A0A1G6BNR6"/>
<feature type="domain" description="Ketoreductase" evidence="3">
    <location>
        <begin position="12"/>
        <end position="200"/>
    </location>
</feature>
<dbReference type="InterPro" id="IPR036291">
    <property type="entry name" value="NAD(P)-bd_dom_sf"/>
</dbReference>
<comment type="similarity">
    <text evidence="1">Belongs to the short-chain dehydrogenases/reductases (SDR) family.</text>
</comment>
<evidence type="ECO:0000313" key="4">
    <source>
        <dbReference type="EMBL" id="SDB22302.1"/>
    </source>
</evidence>
<dbReference type="PRINTS" id="PR00081">
    <property type="entry name" value="GDHRDH"/>
</dbReference>
<dbReference type="InterPro" id="IPR057326">
    <property type="entry name" value="KR_dom"/>
</dbReference>
<evidence type="ECO:0000256" key="1">
    <source>
        <dbReference type="ARBA" id="ARBA00006484"/>
    </source>
</evidence>
<evidence type="ECO:0000313" key="5">
    <source>
        <dbReference type="Proteomes" id="UP000199071"/>
    </source>
</evidence>
<dbReference type="InterPro" id="IPR002347">
    <property type="entry name" value="SDR_fam"/>
</dbReference>
<dbReference type="Pfam" id="PF13561">
    <property type="entry name" value="adh_short_C2"/>
    <property type="match status" value="1"/>
</dbReference>
<organism evidence="4 5">
    <name type="scientific">Bauldia litoralis</name>
    <dbReference type="NCBI Taxonomy" id="665467"/>
    <lineage>
        <taxon>Bacteria</taxon>
        <taxon>Pseudomonadati</taxon>
        <taxon>Pseudomonadota</taxon>
        <taxon>Alphaproteobacteria</taxon>
        <taxon>Hyphomicrobiales</taxon>
        <taxon>Kaistiaceae</taxon>
        <taxon>Bauldia</taxon>
    </lineage>
</organism>
<dbReference type="RefSeq" id="WP_090875956.1">
    <property type="nucleotide sequence ID" value="NZ_FMXQ01000003.1"/>
</dbReference>
<dbReference type="PANTHER" id="PTHR43008:SF4">
    <property type="entry name" value="CHAIN DEHYDROGENASE, PUTATIVE (AFU_ORTHOLOGUE AFUA_4G08710)-RELATED"/>
    <property type="match status" value="1"/>
</dbReference>
<dbReference type="CDD" id="cd05233">
    <property type="entry name" value="SDR_c"/>
    <property type="match status" value="1"/>
</dbReference>
<evidence type="ECO:0000256" key="2">
    <source>
        <dbReference type="ARBA" id="ARBA00023002"/>
    </source>
</evidence>
<dbReference type="FunFam" id="3.40.50.720:FF:000084">
    <property type="entry name" value="Short-chain dehydrogenase reductase"/>
    <property type="match status" value="1"/>
</dbReference>
<protein>
    <submittedName>
        <fullName evidence="4">Meso-butanediol dehydrogenase / (S,S)-butanediol dehydrogenase / diacetyl reductase</fullName>
    </submittedName>
</protein>
<reference evidence="4 5" key="1">
    <citation type="submission" date="2016-10" db="EMBL/GenBank/DDBJ databases">
        <authorList>
            <person name="de Groot N.N."/>
        </authorList>
    </citation>
    <scope>NUCLEOTIDE SEQUENCE [LARGE SCALE GENOMIC DNA]</scope>
    <source>
        <strain evidence="4 5">ATCC 35022</strain>
    </source>
</reference>